<organism evidence="3 4">
    <name type="scientific">Drosophila pseudoobscura pseudoobscura</name>
    <name type="common">Fruit fly</name>
    <dbReference type="NCBI Taxonomy" id="46245"/>
    <lineage>
        <taxon>Eukaryota</taxon>
        <taxon>Metazoa</taxon>
        <taxon>Ecdysozoa</taxon>
        <taxon>Arthropoda</taxon>
        <taxon>Hexapoda</taxon>
        <taxon>Insecta</taxon>
        <taxon>Pterygota</taxon>
        <taxon>Neoptera</taxon>
        <taxon>Endopterygota</taxon>
        <taxon>Diptera</taxon>
        <taxon>Brachycera</taxon>
        <taxon>Muscomorpha</taxon>
        <taxon>Ephydroidea</taxon>
        <taxon>Drosophilidae</taxon>
        <taxon>Drosophila</taxon>
        <taxon>Sophophora</taxon>
    </lineage>
</organism>
<sequence length="1176" mass="136868">MPKKGSRRSRKSSSARSKNDESAAVPLLSEEDWMAREHAYVMRLQDLRVCVGFINESIEDYNELLKQQLMDEHWSRYLDCDGLPRPHWPQDIRRFVFQMWCEAAEAEQNVVSWALSVNECSILTQDIFRVDLTRKKLEQDLRPDIGKLYDVNIRGILETIKRIDRIQRNELELAYLSPGRIVELAMIHFELFKEIEAFFDTLTYRVISAPEAFMTNIGCILANYCYKGSKFNFQLWCLQDVPIRFQFLEVPVMNANLDCVGLHIQLPFSVLCDNMTVRCVHTFFDPYSERSKSFEMVIDSTSLPHAGLLDIEDSVIDEWLTQVDIQDEIITKMESAMQQYEDIRANIEAIQPTRKSKKDVKTKGQQQGKPMKAPKEPQALPEGMFPDPYKIFIDREQQEYLNFMDQSYNPAKNPSIPGEINLRRFILIGGIFAVDFVRKPKHTAFEKLNITLHEDGRILYVDRNRMVDEADEVGLFSSRSHHGTIREAPSRLTAAPSRHEVKSAPLEETTEDGTILYLGKNELPFFFLTFDLPRHLCRWGSPTVCLFIEEEIAEPEDEEVVESEPEKVRKRPRGNKGSQNMSITKFSEDGRERSLIPKVDKLGKKIDDVVVGYRRPTATVITRPRHESNNIYRLSHFESLRRSAVGSRCSTIRPGARNFEMSGKSLNKLEIYMIRKQCMPRIISSFKFPLEFKEELDTELENKKAAGNKLLRRQFEQGNDEEANEVQPYPLFNFESQFAPERVYPYFDEADPFYYEDQGKSTEESDEFGKAHRHFTTQRISAFNEPSLFGVLATLDDIQNKYKSSYKRTLPELTITRQTKERSSLTRKSRLSQSARSTQGEGARDEIDFQDSRDDEDSTTRKPETESSILSKRETLRKSRKTEAAIILKEILPEPEPEPAERAPRPKVLHWTTNHILHSKFDVDKRTITIKTDCLGVFGIAFNRYAHFPFRHWCLEPNEENPDEVIFTLDTFYVRIVMYISKAGVRGYVIDLPKEYQARPEKFMNIEEPISDFIELRQRFQEMNINVFAEPDACFYIDKGYFTQKHLATEVHVYNAMAVHCKLMRFTRSDWNRLATRRDIILGLRNPKDLVEGADVTVRVTPDSATFVEVKELCSDDLDVIKLDYQLTWRNVGHYSDVHQCINSMYPHATDVRNRDAKLMYYIRKLLQEIRPLSFA</sequence>
<feature type="domain" description="CASC1 C-terminal" evidence="2">
    <location>
        <begin position="907"/>
        <end position="1128"/>
    </location>
</feature>
<evidence type="ECO:0000313" key="4">
    <source>
        <dbReference type="RefSeq" id="XP_002134776.2"/>
    </source>
</evidence>
<keyword evidence="3" id="KW-1185">Reference proteome</keyword>
<name>A0A6I8V0D6_DROPS</name>
<accession>A0A6I8V0D6</accession>
<dbReference type="AlphaFoldDB" id="A0A6I8V0D6"/>
<feature type="compositionally biased region" description="Polar residues" evidence="1">
    <location>
        <begin position="831"/>
        <end position="840"/>
    </location>
</feature>
<reference evidence="4" key="1">
    <citation type="submission" date="2025-08" db="UniProtKB">
        <authorList>
            <consortium name="RefSeq"/>
        </authorList>
    </citation>
    <scope>IDENTIFICATION</scope>
    <source>
        <strain evidence="4">MV-25-SWS-2005</strain>
        <tissue evidence="4">Whole body</tissue>
    </source>
</reference>
<dbReference type="RefSeq" id="XP_002134776.2">
    <property type="nucleotide sequence ID" value="XM_002134740.3"/>
</dbReference>
<feature type="compositionally biased region" description="Basic and acidic residues" evidence="1">
    <location>
        <begin position="842"/>
        <end position="876"/>
    </location>
</feature>
<dbReference type="KEGG" id="dpo:6900383"/>
<protein>
    <recommendedName>
        <fullName evidence="2">CASC1 C-terminal domain-containing protein</fullName>
    </recommendedName>
</protein>
<dbReference type="PANTHER" id="PTHR20929:SF11">
    <property type="entry name" value="DYNEIN AXONEMAL INTERMEDIATE CHAIN 7"/>
    <property type="match status" value="1"/>
</dbReference>
<dbReference type="PANTHER" id="PTHR20929">
    <property type="entry name" value="LUNG ADENOMA SUSCEPTIBILITY 1-RELATED"/>
    <property type="match status" value="1"/>
</dbReference>
<dbReference type="GO" id="GO:0008017">
    <property type="term" value="F:microtubule binding"/>
    <property type="evidence" value="ECO:0007669"/>
    <property type="project" value="TreeGrafter"/>
</dbReference>
<feature type="region of interest" description="Disordered" evidence="1">
    <location>
        <begin position="351"/>
        <end position="380"/>
    </location>
</feature>
<dbReference type="InterPro" id="IPR023247">
    <property type="entry name" value="IC97/Dnai7-like"/>
</dbReference>
<dbReference type="Proteomes" id="UP000001819">
    <property type="component" value="Chromosome X"/>
</dbReference>
<feature type="region of interest" description="Disordered" evidence="1">
    <location>
        <begin position="1"/>
        <end position="23"/>
    </location>
</feature>
<dbReference type="InParanoid" id="A0A6I8V0D6"/>
<dbReference type="Pfam" id="PF12366">
    <property type="entry name" value="Casc1_C"/>
    <property type="match status" value="1"/>
</dbReference>
<proteinExistence type="predicted"/>
<dbReference type="FunCoup" id="A0A6I8V0D6">
    <property type="interactions" value="5"/>
</dbReference>
<feature type="region of interest" description="Disordered" evidence="1">
    <location>
        <begin position="815"/>
        <end position="876"/>
    </location>
</feature>
<evidence type="ECO:0000256" key="1">
    <source>
        <dbReference type="SAM" id="MobiDB-lite"/>
    </source>
</evidence>
<evidence type="ECO:0000313" key="3">
    <source>
        <dbReference type="Proteomes" id="UP000001819"/>
    </source>
</evidence>
<feature type="region of interest" description="Disordered" evidence="1">
    <location>
        <begin position="557"/>
        <end position="582"/>
    </location>
</feature>
<dbReference type="GO" id="GO:0048487">
    <property type="term" value="F:beta-tubulin binding"/>
    <property type="evidence" value="ECO:0007669"/>
    <property type="project" value="TreeGrafter"/>
</dbReference>
<evidence type="ECO:0000259" key="2">
    <source>
        <dbReference type="Pfam" id="PF12366"/>
    </source>
</evidence>
<gene>
    <name evidence="4" type="primary">LOC6900383</name>
</gene>
<dbReference type="InterPro" id="IPR022110">
    <property type="entry name" value="CASC1_C"/>
</dbReference>
<feature type="compositionally biased region" description="Basic residues" evidence="1">
    <location>
        <begin position="1"/>
        <end position="13"/>
    </location>
</feature>